<dbReference type="EnsemblPlants" id="KRH44816">
    <property type="protein sequence ID" value="KRH44816"/>
    <property type="gene ID" value="GLYMA_08G233000"/>
</dbReference>
<evidence type="ECO:0000256" key="2">
    <source>
        <dbReference type="SAM" id="MobiDB-lite"/>
    </source>
</evidence>
<reference evidence="3 4" key="1">
    <citation type="journal article" date="2010" name="Nature">
        <title>Genome sequence of the palaeopolyploid soybean.</title>
        <authorList>
            <person name="Schmutz J."/>
            <person name="Cannon S.B."/>
            <person name="Schlueter J."/>
            <person name="Ma J."/>
            <person name="Mitros T."/>
            <person name="Nelson W."/>
            <person name="Hyten D.L."/>
            <person name="Song Q."/>
            <person name="Thelen J.J."/>
            <person name="Cheng J."/>
            <person name="Xu D."/>
            <person name="Hellsten U."/>
            <person name="May G.D."/>
            <person name="Yu Y."/>
            <person name="Sakurai T."/>
            <person name="Umezawa T."/>
            <person name="Bhattacharyya M.K."/>
            <person name="Sandhu D."/>
            <person name="Valliyodan B."/>
            <person name="Lindquist E."/>
            <person name="Peto M."/>
            <person name="Grant D."/>
            <person name="Shu S."/>
            <person name="Goodstein D."/>
            <person name="Barry K."/>
            <person name="Futrell-Griggs M."/>
            <person name="Abernathy B."/>
            <person name="Du J."/>
            <person name="Tian Z."/>
            <person name="Zhu L."/>
            <person name="Gill N."/>
            <person name="Joshi T."/>
            <person name="Libault M."/>
            <person name="Sethuraman A."/>
            <person name="Zhang X.-C."/>
            <person name="Shinozaki K."/>
            <person name="Nguyen H.T."/>
            <person name="Wing R.A."/>
            <person name="Cregan P."/>
            <person name="Specht J."/>
            <person name="Grimwood J."/>
            <person name="Rokhsar D."/>
            <person name="Stacey G."/>
            <person name="Shoemaker R.C."/>
            <person name="Jackson S.A."/>
        </authorList>
    </citation>
    <scope>NUCLEOTIDE SEQUENCE [LARGE SCALE GENOMIC DNA]</scope>
    <source>
        <strain evidence="4">cv. Williams 82</strain>
        <tissue evidence="3">Callus</tissue>
    </source>
</reference>
<dbReference type="Proteomes" id="UP000008827">
    <property type="component" value="Chromosome 8"/>
</dbReference>
<keyword evidence="5" id="KW-1185">Reference proteome</keyword>
<dbReference type="InterPro" id="IPR001360">
    <property type="entry name" value="Glyco_hydro_1"/>
</dbReference>
<dbReference type="GO" id="GO:0005975">
    <property type="term" value="P:carbohydrate metabolic process"/>
    <property type="evidence" value="ECO:0007669"/>
    <property type="project" value="InterPro"/>
</dbReference>
<dbReference type="GO" id="GO:0004553">
    <property type="term" value="F:hydrolase activity, hydrolyzing O-glycosyl compounds"/>
    <property type="evidence" value="ECO:0007669"/>
    <property type="project" value="InterPro"/>
</dbReference>
<dbReference type="InParanoid" id="K7L8B8"/>
<organism evidence="4">
    <name type="scientific">Glycine max</name>
    <name type="common">Soybean</name>
    <name type="synonym">Glycine hispida</name>
    <dbReference type="NCBI Taxonomy" id="3847"/>
    <lineage>
        <taxon>Eukaryota</taxon>
        <taxon>Viridiplantae</taxon>
        <taxon>Streptophyta</taxon>
        <taxon>Embryophyta</taxon>
        <taxon>Tracheophyta</taxon>
        <taxon>Spermatophyta</taxon>
        <taxon>Magnoliopsida</taxon>
        <taxon>eudicotyledons</taxon>
        <taxon>Gunneridae</taxon>
        <taxon>Pentapetalae</taxon>
        <taxon>rosids</taxon>
        <taxon>fabids</taxon>
        <taxon>Fabales</taxon>
        <taxon>Fabaceae</taxon>
        <taxon>Papilionoideae</taxon>
        <taxon>50 kb inversion clade</taxon>
        <taxon>NPAAA clade</taxon>
        <taxon>indigoferoid/millettioid clade</taxon>
        <taxon>Phaseoleae</taxon>
        <taxon>Glycine</taxon>
        <taxon>Glycine subgen. Soja</taxon>
    </lineage>
</organism>
<dbReference type="PaxDb" id="3847-GLYMA08G25115.1"/>
<evidence type="ECO:0000313" key="3">
    <source>
        <dbReference type="EMBL" id="KRH44816.1"/>
    </source>
</evidence>
<feature type="region of interest" description="Disordered" evidence="2">
    <location>
        <begin position="23"/>
        <end position="49"/>
    </location>
</feature>
<dbReference type="OrthoDB" id="65569at2759"/>
<protein>
    <recommendedName>
        <fullName evidence="6">Beta-glucosidase</fullName>
    </recommendedName>
</protein>
<comment type="similarity">
    <text evidence="1">Belongs to the glycosyl hydrolase 1 family.</text>
</comment>
<proteinExistence type="inferred from homology"/>
<dbReference type="Pfam" id="PF00232">
    <property type="entry name" value="Glyco_hydro_1"/>
    <property type="match status" value="1"/>
</dbReference>
<dbReference type="AlphaFoldDB" id="K7L8B8"/>
<dbReference type="InterPro" id="IPR017853">
    <property type="entry name" value="GH"/>
</dbReference>
<evidence type="ECO:0000313" key="4">
    <source>
        <dbReference type="EnsemblPlants" id="KRH44816"/>
    </source>
</evidence>
<reference evidence="3" key="3">
    <citation type="submission" date="2018-07" db="EMBL/GenBank/DDBJ databases">
        <title>WGS assembly of Glycine max.</title>
        <authorList>
            <person name="Schmutz J."/>
            <person name="Cannon S."/>
            <person name="Schlueter J."/>
            <person name="Ma J."/>
            <person name="Mitros T."/>
            <person name="Nelson W."/>
            <person name="Hyten D."/>
            <person name="Song Q."/>
            <person name="Thelen J."/>
            <person name="Cheng J."/>
            <person name="Xu D."/>
            <person name="Hellsten U."/>
            <person name="May G."/>
            <person name="Yu Y."/>
            <person name="Sakurai T."/>
            <person name="Umezawa T."/>
            <person name="Bhattacharyya M."/>
            <person name="Sandhu D."/>
            <person name="Valliyodan B."/>
            <person name="Lindquist E."/>
            <person name="Peto M."/>
            <person name="Grant D."/>
            <person name="Shu S."/>
            <person name="Goodstein D."/>
            <person name="Barry K."/>
            <person name="Futrell-Griggs M."/>
            <person name="Abernathy B."/>
            <person name="Du J."/>
            <person name="Tian Z."/>
            <person name="Zhu L."/>
            <person name="Gill N."/>
            <person name="Joshi T."/>
            <person name="Libault M."/>
            <person name="Sethuraman A."/>
            <person name="Zhang X."/>
            <person name="Shinozaki K."/>
            <person name="Nguyen H."/>
            <person name="Wing R."/>
            <person name="Cregan P."/>
            <person name="Specht J."/>
            <person name="Grimwood J."/>
            <person name="Rokhsar D."/>
            <person name="Stacey G."/>
            <person name="Shoemaker R."/>
            <person name="Jackson S."/>
        </authorList>
    </citation>
    <scope>NUCLEOTIDE SEQUENCE</scope>
    <source>
        <tissue evidence="3">Callus</tissue>
    </source>
</reference>
<dbReference type="EMBL" id="CM000841">
    <property type="protein sequence ID" value="KRH44816.1"/>
    <property type="molecule type" value="Genomic_DNA"/>
</dbReference>
<dbReference type="HOGENOM" id="CLU_2659446_0_0_1"/>
<name>K7L8B8_SOYBN</name>
<dbReference type="Gene3D" id="3.20.20.80">
    <property type="entry name" value="Glycosidases"/>
    <property type="match status" value="1"/>
</dbReference>
<dbReference type="SMR" id="K7L8B8"/>
<gene>
    <name evidence="3" type="ORF">GLYMA_08G233000</name>
</gene>
<evidence type="ECO:0008006" key="6">
    <source>
        <dbReference type="Google" id="ProtNLM"/>
    </source>
</evidence>
<dbReference type="Gramene" id="KRH44816">
    <property type="protein sequence ID" value="KRH44816"/>
    <property type="gene ID" value="GLYMA_08G233000"/>
</dbReference>
<evidence type="ECO:0000313" key="5">
    <source>
        <dbReference type="Proteomes" id="UP000008827"/>
    </source>
</evidence>
<evidence type="ECO:0000256" key="1">
    <source>
        <dbReference type="ARBA" id="ARBA00010838"/>
    </source>
</evidence>
<accession>K7L8B8</accession>
<reference evidence="4" key="2">
    <citation type="submission" date="2018-02" db="UniProtKB">
        <authorList>
            <consortium name="EnsemblPlants"/>
        </authorList>
    </citation>
    <scope>IDENTIFICATION</scope>
    <source>
        <strain evidence="4">Williams 82</strain>
    </source>
</reference>
<sequence length="76" mass="8672">MQSLPVRMLLQNPKNLLARRRCKEPPLSTTERSAVEAGPNASSLTKKEEEDLQHLKNLGINSYRMSISWSRLLPIK</sequence>
<dbReference type="SUPFAM" id="SSF51445">
    <property type="entry name" value="(Trans)glycosidases"/>
    <property type="match status" value="1"/>
</dbReference>